<dbReference type="Proteomes" id="UP001498771">
    <property type="component" value="Unassembled WGS sequence"/>
</dbReference>
<gene>
    <name evidence="4" type="ORF">BZA70DRAFT_184459</name>
</gene>
<keyword evidence="1" id="KW-0547">Nucleotide-binding</keyword>
<feature type="region of interest" description="Disordered" evidence="3">
    <location>
        <begin position="215"/>
        <end position="245"/>
    </location>
</feature>
<dbReference type="SMART" id="SM00175">
    <property type="entry name" value="RAB"/>
    <property type="match status" value="1"/>
</dbReference>
<dbReference type="RefSeq" id="XP_064767814.1">
    <property type="nucleotide sequence ID" value="XM_064909971.1"/>
</dbReference>
<proteinExistence type="predicted"/>
<reference evidence="4 5" key="1">
    <citation type="submission" date="2024-03" db="EMBL/GenBank/DDBJ databases">
        <title>Genome-scale model development and genomic sequencing of the oleaginous clade Lipomyces.</title>
        <authorList>
            <consortium name="Lawrence Berkeley National Laboratory"/>
            <person name="Czajka J.J."/>
            <person name="Han Y."/>
            <person name="Kim J."/>
            <person name="Mondo S.J."/>
            <person name="Hofstad B.A."/>
            <person name="Robles A."/>
            <person name="Haridas S."/>
            <person name="Riley R."/>
            <person name="LaButti K."/>
            <person name="Pangilinan J."/>
            <person name="Andreopoulos W."/>
            <person name="Lipzen A."/>
            <person name="Yan J."/>
            <person name="Wang M."/>
            <person name="Ng V."/>
            <person name="Grigoriev I.V."/>
            <person name="Spatafora J.W."/>
            <person name="Magnuson J.K."/>
            <person name="Baker S.E."/>
            <person name="Pomraning K.R."/>
        </authorList>
    </citation>
    <scope>NUCLEOTIDE SEQUENCE [LARGE SCALE GENOMIC DNA]</scope>
    <source>
        <strain evidence="4 5">Phaff 52-87</strain>
    </source>
</reference>
<dbReference type="SMART" id="SM00174">
    <property type="entry name" value="RHO"/>
    <property type="match status" value="1"/>
</dbReference>
<dbReference type="Gene3D" id="3.40.50.300">
    <property type="entry name" value="P-loop containing nucleotide triphosphate hydrolases"/>
    <property type="match status" value="1"/>
</dbReference>
<evidence type="ECO:0000256" key="2">
    <source>
        <dbReference type="ARBA" id="ARBA00023134"/>
    </source>
</evidence>
<dbReference type="InterPro" id="IPR020849">
    <property type="entry name" value="Small_GTPase_Ras-type"/>
</dbReference>
<keyword evidence="5" id="KW-1185">Reference proteome</keyword>
<dbReference type="InterPro" id="IPR005225">
    <property type="entry name" value="Small_GTP-bd"/>
</dbReference>
<dbReference type="Pfam" id="PF00071">
    <property type="entry name" value="Ras"/>
    <property type="match status" value="1"/>
</dbReference>
<feature type="compositionally biased region" description="Basic and acidic residues" evidence="3">
    <location>
        <begin position="236"/>
        <end position="245"/>
    </location>
</feature>
<dbReference type="EMBL" id="JBBJBU010000007">
    <property type="protein sequence ID" value="KAK7204781.1"/>
    <property type="molecule type" value="Genomic_DNA"/>
</dbReference>
<evidence type="ECO:0000256" key="1">
    <source>
        <dbReference type="ARBA" id="ARBA00022741"/>
    </source>
</evidence>
<dbReference type="PROSITE" id="PS51421">
    <property type="entry name" value="RAS"/>
    <property type="match status" value="1"/>
</dbReference>
<dbReference type="PANTHER" id="PTHR24070">
    <property type="entry name" value="RAS, DI-RAS, AND RHEB FAMILY MEMBERS OF SMALL GTPASE SUPERFAMILY"/>
    <property type="match status" value="1"/>
</dbReference>
<accession>A0ABR1F4N1</accession>
<dbReference type="PROSITE" id="PS51419">
    <property type="entry name" value="RAB"/>
    <property type="match status" value="1"/>
</dbReference>
<organism evidence="4 5">
    <name type="scientific">Myxozyma melibiosi</name>
    <dbReference type="NCBI Taxonomy" id="54550"/>
    <lineage>
        <taxon>Eukaryota</taxon>
        <taxon>Fungi</taxon>
        <taxon>Dikarya</taxon>
        <taxon>Ascomycota</taxon>
        <taxon>Saccharomycotina</taxon>
        <taxon>Lipomycetes</taxon>
        <taxon>Lipomycetales</taxon>
        <taxon>Lipomycetaceae</taxon>
        <taxon>Myxozyma</taxon>
    </lineage>
</organism>
<comment type="caution">
    <text evidence="4">The sequence shown here is derived from an EMBL/GenBank/DDBJ whole genome shotgun (WGS) entry which is preliminary data.</text>
</comment>
<dbReference type="SUPFAM" id="SSF52540">
    <property type="entry name" value="P-loop containing nucleoside triphosphate hydrolases"/>
    <property type="match status" value="1"/>
</dbReference>
<dbReference type="InterPro" id="IPR001806">
    <property type="entry name" value="Small_GTPase"/>
</dbReference>
<evidence type="ECO:0000313" key="5">
    <source>
        <dbReference type="Proteomes" id="UP001498771"/>
    </source>
</evidence>
<dbReference type="PROSITE" id="PS51420">
    <property type="entry name" value="RHO"/>
    <property type="match status" value="1"/>
</dbReference>
<dbReference type="SMART" id="SM00173">
    <property type="entry name" value="RAS"/>
    <property type="match status" value="1"/>
</dbReference>
<dbReference type="GeneID" id="90035483"/>
<dbReference type="NCBIfam" id="TIGR00231">
    <property type="entry name" value="small_GTP"/>
    <property type="match status" value="1"/>
</dbReference>
<evidence type="ECO:0000256" key="3">
    <source>
        <dbReference type="SAM" id="MobiDB-lite"/>
    </source>
</evidence>
<keyword evidence="2" id="KW-0342">GTP-binding</keyword>
<protein>
    <submittedName>
        <fullName evidence="4">Ras-like GTPase Ras2</fullName>
    </submittedName>
</protein>
<dbReference type="PRINTS" id="PR00449">
    <property type="entry name" value="RASTRNSFRMNG"/>
</dbReference>
<sequence>MALSPRKENAGVKVAVLGDAGVGKTALVIQLCLNHFLERYDPTIEDSYHKHMIINHQPYSLEVLDTGGLEEYSPLREQWIRDCEAFILVYAVTSRASFSKIAPLLAAIERQKGERVPAIVVGNKSDSVGERQVSSAEGSQLAKQIGCEFFESSARNDINITRAFTQILKIATQTRAAKSAAAAAAAAGGSGTTNNNSNGSSINLAPRDLSKVVGGSAVSAGSKRGGGAGKTGKLKKSSDEKCIVM</sequence>
<dbReference type="SMART" id="SM00176">
    <property type="entry name" value="RAN"/>
    <property type="match status" value="1"/>
</dbReference>
<evidence type="ECO:0000313" key="4">
    <source>
        <dbReference type="EMBL" id="KAK7204781.1"/>
    </source>
</evidence>
<dbReference type="InterPro" id="IPR027417">
    <property type="entry name" value="P-loop_NTPase"/>
</dbReference>
<name>A0ABR1F4N1_9ASCO</name>